<dbReference type="VEuPathDB" id="TriTrypDB:BSAL_27305"/>
<dbReference type="EMBL" id="CYKH01001840">
    <property type="protein sequence ID" value="CUI15134.1"/>
    <property type="molecule type" value="Genomic_DNA"/>
</dbReference>
<keyword evidence="2" id="KW-1185">Reference proteome</keyword>
<accession>A0A0S4KNE0</accession>
<reference evidence="2" key="1">
    <citation type="submission" date="2015-09" db="EMBL/GenBank/DDBJ databases">
        <authorList>
            <consortium name="Pathogen Informatics"/>
        </authorList>
    </citation>
    <scope>NUCLEOTIDE SEQUENCE [LARGE SCALE GENOMIC DNA]</scope>
    <source>
        <strain evidence="2">Lake Konstanz</strain>
    </source>
</reference>
<name>A0A0S4KNE0_BODSA</name>
<sequence>MQCKHVVPLLAPFGQGSAYDAQTEPFVKSALCNRLLSEYVGSALDRTQSERFDRITLRSLTEFIRRREAAARHCTPDEICVIVLVDDVLNVIDGVVTTPHHNVTTLLDVVCEAQQNALTEKRLTFAVVTSLDVCGVHARVTVQARQPLHSIPLYPCSTYDIDTGGHFRSLEKIWISFRDNPSHFTAAPAVLTRNTAACILDVMARRLNDPLLVMYHDTDRIGAVFSKQGLSKTLHQAASHNVDGVFYRATTVRLERAATL</sequence>
<evidence type="ECO:0000313" key="1">
    <source>
        <dbReference type="EMBL" id="CUI15134.1"/>
    </source>
</evidence>
<evidence type="ECO:0000313" key="2">
    <source>
        <dbReference type="Proteomes" id="UP000051952"/>
    </source>
</evidence>
<protein>
    <submittedName>
        <fullName evidence="1">Uncharacterized protein</fullName>
    </submittedName>
</protein>
<dbReference type="AlphaFoldDB" id="A0A0S4KNE0"/>
<proteinExistence type="predicted"/>
<organism evidence="1 2">
    <name type="scientific">Bodo saltans</name>
    <name type="common">Flagellated protozoan</name>
    <dbReference type="NCBI Taxonomy" id="75058"/>
    <lineage>
        <taxon>Eukaryota</taxon>
        <taxon>Discoba</taxon>
        <taxon>Euglenozoa</taxon>
        <taxon>Kinetoplastea</taxon>
        <taxon>Metakinetoplastina</taxon>
        <taxon>Eubodonida</taxon>
        <taxon>Bodonidae</taxon>
        <taxon>Bodo</taxon>
    </lineage>
</organism>
<gene>
    <name evidence="1" type="ORF">BSAL_27305</name>
</gene>
<dbReference type="Proteomes" id="UP000051952">
    <property type="component" value="Unassembled WGS sequence"/>
</dbReference>